<proteinExistence type="predicted"/>
<comment type="caution">
    <text evidence="1">The sequence shown here is derived from an EMBL/GenBank/DDBJ whole genome shotgun (WGS) entry which is preliminary data.</text>
</comment>
<keyword evidence="2" id="KW-1185">Reference proteome</keyword>
<organism evidence="1 2">
    <name type="scientific">Brenneria alni</name>
    <dbReference type="NCBI Taxonomy" id="71656"/>
    <lineage>
        <taxon>Bacteria</taxon>
        <taxon>Pseudomonadati</taxon>
        <taxon>Pseudomonadota</taxon>
        <taxon>Gammaproteobacteria</taxon>
        <taxon>Enterobacterales</taxon>
        <taxon>Pectobacteriaceae</taxon>
        <taxon>Brenneria</taxon>
    </lineage>
</organism>
<protein>
    <recommendedName>
        <fullName evidence="3">Phage tail protein</fullName>
    </recommendedName>
</protein>
<dbReference type="OrthoDB" id="8602627at2"/>
<accession>A0A421DQF6</accession>
<dbReference type="Pfam" id="PF05489">
    <property type="entry name" value="Phage_tail_X"/>
    <property type="match status" value="1"/>
</dbReference>
<reference evidence="1 2" key="1">
    <citation type="submission" date="2016-09" db="EMBL/GenBank/DDBJ databases">
        <authorList>
            <person name="Doonan J."/>
            <person name="Pachebat J.A."/>
            <person name="Golyshin P.N."/>
            <person name="Denman S."/>
            <person name="Mcdonald J.E."/>
        </authorList>
    </citation>
    <scope>NUCLEOTIDE SEQUENCE [LARGE SCALE GENOMIC DNA]</scope>
    <source>
        <strain evidence="1 2">NCPPB 3934</strain>
    </source>
</reference>
<evidence type="ECO:0000313" key="1">
    <source>
        <dbReference type="EMBL" id="RLM25328.1"/>
    </source>
</evidence>
<dbReference type="RefSeq" id="WP_121574544.1">
    <property type="nucleotide sequence ID" value="NZ_MJLZ01000012.1"/>
</dbReference>
<dbReference type="EMBL" id="MJLZ01000012">
    <property type="protein sequence ID" value="RLM25328.1"/>
    <property type="molecule type" value="Genomic_DNA"/>
</dbReference>
<dbReference type="AlphaFoldDB" id="A0A421DQF6"/>
<evidence type="ECO:0000313" key="2">
    <source>
        <dbReference type="Proteomes" id="UP000285648"/>
    </source>
</evidence>
<gene>
    <name evidence="1" type="ORF">BIY29_07390</name>
</gene>
<dbReference type="Proteomes" id="UP000285648">
    <property type="component" value="Unassembled WGS sequence"/>
</dbReference>
<sequence>MMYIEHVTKLGERWDLLAYHYYGEPLGYERIIAANPQVAITPVLPSGIVLLIPMIEADEAVTAEEIAPWLR</sequence>
<evidence type="ECO:0008006" key="3">
    <source>
        <dbReference type="Google" id="ProtNLM"/>
    </source>
</evidence>
<dbReference type="InterPro" id="IPR008861">
    <property type="entry name" value="GpX-like"/>
</dbReference>
<name>A0A421DQF6_9GAMM</name>